<dbReference type="PANTHER" id="PTHR34583">
    <property type="entry name" value="ANTIPORTER SUBUNIT MNHC2-RELATED"/>
    <property type="match status" value="1"/>
</dbReference>
<accession>A0A1X7GD52</accession>
<evidence type="ECO:0000256" key="6">
    <source>
        <dbReference type="ARBA" id="ARBA00023136"/>
    </source>
</evidence>
<keyword evidence="3" id="KW-1003">Cell membrane</keyword>
<dbReference type="EMBL" id="LT840185">
    <property type="protein sequence ID" value="SMF67846.1"/>
    <property type="molecule type" value="Genomic_DNA"/>
</dbReference>
<keyword evidence="5 7" id="KW-1133">Transmembrane helix</keyword>
<dbReference type="Proteomes" id="UP000192934">
    <property type="component" value="Chromosome I"/>
</dbReference>
<dbReference type="Pfam" id="PF00420">
    <property type="entry name" value="Oxidored_q2"/>
    <property type="match status" value="1"/>
</dbReference>
<evidence type="ECO:0000256" key="7">
    <source>
        <dbReference type="SAM" id="Phobius"/>
    </source>
</evidence>
<dbReference type="RefSeq" id="WP_085218268.1">
    <property type="nucleotide sequence ID" value="NZ_LT840185.1"/>
</dbReference>
<reference evidence="9" key="1">
    <citation type="submission" date="2017-04" db="EMBL/GenBank/DDBJ databases">
        <authorList>
            <person name="Varghese N."/>
            <person name="Submissions S."/>
        </authorList>
    </citation>
    <scope>NUCLEOTIDE SEQUENCE [LARGE SCALE GENOMIC DNA]</scope>
    <source>
        <strain evidence="9">Dd16</strain>
    </source>
</reference>
<evidence type="ECO:0000256" key="2">
    <source>
        <dbReference type="ARBA" id="ARBA00010388"/>
    </source>
</evidence>
<keyword evidence="9" id="KW-1185">Reference proteome</keyword>
<dbReference type="PANTHER" id="PTHR34583:SF2">
    <property type="entry name" value="ANTIPORTER SUBUNIT MNHC2-RELATED"/>
    <property type="match status" value="1"/>
</dbReference>
<evidence type="ECO:0000256" key="4">
    <source>
        <dbReference type="ARBA" id="ARBA00022692"/>
    </source>
</evidence>
<sequence length="124" mass="13088">MTIFYAFCAAAIMACALHMTLSRNLVRTLLGLALLSTGVNLALFGAGGFSTDQPPIVAEGAKRLGESADPLLQALILTAIVIGFALTLVLAAIVLRAWRGTKSLDARDLETLDQPDDWEAPPHG</sequence>
<dbReference type="STRING" id="941907.SAMN06295910_1563"/>
<evidence type="ECO:0000313" key="9">
    <source>
        <dbReference type="Proteomes" id="UP000192934"/>
    </source>
</evidence>
<dbReference type="AlphaFoldDB" id="A0A1X7GD52"/>
<feature type="transmembrane region" description="Helical" evidence="7">
    <location>
        <begin position="71"/>
        <end position="95"/>
    </location>
</feature>
<dbReference type="InterPro" id="IPR050601">
    <property type="entry name" value="CPA3_antiporter_subunitC"/>
</dbReference>
<dbReference type="GO" id="GO:0005886">
    <property type="term" value="C:plasma membrane"/>
    <property type="evidence" value="ECO:0007669"/>
    <property type="project" value="UniProtKB-SubCell"/>
</dbReference>
<organism evidence="8 9">
    <name type="scientific">Allosphingosinicella indica</name>
    <dbReference type="NCBI Taxonomy" id="941907"/>
    <lineage>
        <taxon>Bacteria</taxon>
        <taxon>Pseudomonadati</taxon>
        <taxon>Pseudomonadota</taxon>
        <taxon>Alphaproteobacteria</taxon>
        <taxon>Sphingomonadales</taxon>
        <taxon>Sphingomonadaceae</taxon>
        <taxon>Allosphingosinicella</taxon>
    </lineage>
</organism>
<keyword evidence="4 7" id="KW-0812">Transmembrane</keyword>
<comment type="subcellular location">
    <subcellularLocation>
        <location evidence="1">Cell membrane</location>
        <topology evidence="1">Multi-pass membrane protein</topology>
    </subcellularLocation>
</comment>
<dbReference type="InterPro" id="IPR039428">
    <property type="entry name" value="NUOK/Mnh_C1-like"/>
</dbReference>
<proteinExistence type="inferred from homology"/>
<comment type="similarity">
    <text evidence="2">Belongs to the CPA3 antiporters (TC 2.A.63) subunit C family.</text>
</comment>
<dbReference type="Gene3D" id="1.10.287.3510">
    <property type="match status" value="1"/>
</dbReference>
<evidence type="ECO:0000313" key="8">
    <source>
        <dbReference type="EMBL" id="SMF67846.1"/>
    </source>
</evidence>
<gene>
    <name evidence="8" type="ORF">SAMN06295910_1563</name>
</gene>
<keyword evidence="6 7" id="KW-0472">Membrane</keyword>
<evidence type="ECO:0000256" key="1">
    <source>
        <dbReference type="ARBA" id="ARBA00004651"/>
    </source>
</evidence>
<protein>
    <submittedName>
        <fullName evidence="8">Multisubunit sodium/proton antiporter, MrpC subunit</fullName>
    </submittedName>
</protein>
<evidence type="ECO:0000256" key="3">
    <source>
        <dbReference type="ARBA" id="ARBA00022475"/>
    </source>
</evidence>
<name>A0A1X7GD52_9SPHN</name>
<dbReference type="OrthoDB" id="9799219at2"/>
<evidence type="ECO:0000256" key="5">
    <source>
        <dbReference type="ARBA" id="ARBA00022989"/>
    </source>
</evidence>